<keyword evidence="4 7" id="KW-0573">Peptidoglycan synthesis</keyword>
<dbReference type="GO" id="GO:0071972">
    <property type="term" value="F:peptidoglycan L,D-transpeptidase activity"/>
    <property type="evidence" value="ECO:0007669"/>
    <property type="project" value="TreeGrafter"/>
</dbReference>
<dbReference type="InterPro" id="IPR038063">
    <property type="entry name" value="Transpep_catalytic_dom"/>
</dbReference>
<dbReference type="SUPFAM" id="SSF141523">
    <property type="entry name" value="L,D-transpeptidase catalytic domain-like"/>
    <property type="match status" value="1"/>
</dbReference>
<proteinExistence type="predicted"/>
<dbReference type="Gene3D" id="2.40.440.10">
    <property type="entry name" value="L,D-transpeptidase catalytic domain-like"/>
    <property type="match status" value="1"/>
</dbReference>
<dbReference type="GO" id="GO:0071555">
    <property type="term" value="P:cell wall organization"/>
    <property type="evidence" value="ECO:0007669"/>
    <property type="project" value="UniProtKB-UniRule"/>
</dbReference>
<dbReference type="AlphaFoldDB" id="A0A939T259"/>
<keyword evidence="6 7" id="KW-0961">Cell wall biogenesis/degradation</keyword>
<dbReference type="GO" id="GO:0018104">
    <property type="term" value="P:peptidoglycan-protein cross-linking"/>
    <property type="evidence" value="ECO:0007669"/>
    <property type="project" value="TreeGrafter"/>
</dbReference>
<reference evidence="10" key="1">
    <citation type="submission" date="2021-03" db="EMBL/GenBank/DDBJ databases">
        <authorList>
            <person name="Kanchanasin P."/>
            <person name="Saeng-In P."/>
            <person name="Phongsopitanun W."/>
            <person name="Yuki M."/>
            <person name="Kudo T."/>
            <person name="Ohkuma M."/>
            <person name="Tanasupawat S."/>
        </authorList>
    </citation>
    <scope>NUCLEOTIDE SEQUENCE</scope>
    <source>
        <strain evidence="10">GKU 128</strain>
    </source>
</reference>
<evidence type="ECO:0000256" key="5">
    <source>
        <dbReference type="ARBA" id="ARBA00023315"/>
    </source>
</evidence>
<evidence type="ECO:0000256" key="4">
    <source>
        <dbReference type="ARBA" id="ARBA00022984"/>
    </source>
</evidence>
<dbReference type="GO" id="GO:0016746">
    <property type="term" value="F:acyltransferase activity"/>
    <property type="evidence" value="ECO:0007669"/>
    <property type="project" value="UniProtKB-KW"/>
</dbReference>
<feature type="region of interest" description="Disordered" evidence="8">
    <location>
        <begin position="15"/>
        <end position="47"/>
    </location>
</feature>
<dbReference type="RefSeq" id="WP_208257228.1">
    <property type="nucleotide sequence ID" value="NZ_JAGEOJ010000007.1"/>
</dbReference>
<protein>
    <submittedName>
        <fullName evidence="10">L,D-transpeptidase family protein</fullName>
    </submittedName>
</protein>
<name>A0A939T259_9ACTN</name>
<dbReference type="Proteomes" id="UP000669179">
    <property type="component" value="Unassembled WGS sequence"/>
</dbReference>
<feature type="active site" description="Proton donor/acceptor" evidence="7">
    <location>
        <position position="324"/>
    </location>
</feature>
<keyword evidence="3 7" id="KW-0133">Cell shape</keyword>
<dbReference type="Gene3D" id="2.60.40.3780">
    <property type="match status" value="1"/>
</dbReference>
<dbReference type="InterPro" id="IPR050979">
    <property type="entry name" value="LD-transpeptidase"/>
</dbReference>
<evidence type="ECO:0000313" key="11">
    <source>
        <dbReference type="Proteomes" id="UP000669179"/>
    </source>
</evidence>
<dbReference type="PANTHER" id="PTHR30582:SF2">
    <property type="entry name" value="L,D-TRANSPEPTIDASE YCIB-RELATED"/>
    <property type="match status" value="1"/>
</dbReference>
<dbReference type="InterPro" id="IPR005490">
    <property type="entry name" value="LD_TPept_cat_dom"/>
</dbReference>
<keyword evidence="2" id="KW-0808">Transferase</keyword>
<dbReference type="PROSITE" id="PS52029">
    <property type="entry name" value="LD_TPASE"/>
    <property type="match status" value="1"/>
</dbReference>
<dbReference type="Pfam" id="PF03734">
    <property type="entry name" value="YkuD"/>
    <property type="match status" value="1"/>
</dbReference>
<dbReference type="Pfam" id="PF17964">
    <property type="entry name" value="Big_10"/>
    <property type="match status" value="1"/>
</dbReference>
<comment type="caution">
    <text evidence="10">The sequence shown here is derived from an EMBL/GenBank/DDBJ whole genome shotgun (WGS) entry which is preliminary data.</text>
</comment>
<evidence type="ECO:0000256" key="8">
    <source>
        <dbReference type="SAM" id="MobiDB-lite"/>
    </source>
</evidence>
<keyword evidence="5" id="KW-0012">Acyltransferase</keyword>
<keyword evidence="11" id="KW-1185">Reference proteome</keyword>
<sequence length="431" mass="45479">MVALVAGLATACAGSDDGGKTTTTGGEEGTPKLTIAPANGSGKARPDQGVTVTAAGGTLSQVVVKLKGKDVPGALSADKTSWKSTWTLVPGAKYDVTATAASPKGKTTQATSSFKTVSDTAATKINNVVPDANETVGTGMPILIQFTKSVPAKARPAVEKAIEISSSTPTKGAWRWLDSGESFNGLPSVVFRPEHPWKAHQKVSVTIHYAGIKIGDNVFGDKDLTRKFKIGDSHTISVNSHTDRLVVKKNGKVVRSWGVSLGTGGEVQSDGIDHLKTTSGMHLTMAHSRVERMVAPGKKKGDPGYYDEKVPFATRISNSGEYIHQNMDDPSCLGNRNCSHGCVRSPGGDAQWFYGWSYRGDMVSITGTGRNLEYWNGWGYWQMSFSKWQDGSTLKRSVTTAPLTATPPPATPGTTPTTPGQGNTPAAANTP</sequence>
<dbReference type="PANTHER" id="PTHR30582">
    <property type="entry name" value="L,D-TRANSPEPTIDASE"/>
    <property type="match status" value="1"/>
</dbReference>
<dbReference type="CDD" id="cd16913">
    <property type="entry name" value="YkuD_like"/>
    <property type="match status" value="1"/>
</dbReference>
<evidence type="ECO:0000256" key="7">
    <source>
        <dbReference type="PROSITE-ProRule" id="PRU01373"/>
    </source>
</evidence>
<dbReference type="GO" id="GO:0005576">
    <property type="term" value="C:extracellular region"/>
    <property type="evidence" value="ECO:0007669"/>
    <property type="project" value="TreeGrafter"/>
</dbReference>
<evidence type="ECO:0000256" key="3">
    <source>
        <dbReference type="ARBA" id="ARBA00022960"/>
    </source>
</evidence>
<dbReference type="GO" id="GO:0008360">
    <property type="term" value="P:regulation of cell shape"/>
    <property type="evidence" value="ECO:0007669"/>
    <property type="project" value="UniProtKB-UniRule"/>
</dbReference>
<evidence type="ECO:0000256" key="1">
    <source>
        <dbReference type="ARBA" id="ARBA00004752"/>
    </source>
</evidence>
<evidence type="ECO:0000259" key="9">
    <source>
        <dbReference type="PROSITE" id="PS52029"/>
    </source>
</evidence>
<feature type="compositionally biased region" description="Low complexity" evidence="8">
    <location>
        <begin position="412"/>
        <end position="431"/>
    </location>
</feature>
<evidence type="ECO:0000313" key="10">
    <source>
        <dbReference type="EMBL" id="MBO2449001.1"/>
    </source>
</evidence>
<comment type="pathway">
    <text evidence="1 7">Cell wall biogenesis; peptidoglycan biosynthesis.</text>
</comment>
<feature type="region of interest" description="Disordered" evidence="8">
    <location>
        <begin position="398"/>
        <end position="431"/>
    </location>
</feature>
<accession>A0A939T259</accession>
<dbReference type="EMBL" id="JAGEOJ010000007">
    <property type="protein sequence ID" value="MBO2449001.1"/>
    <property type="molecule type" value="Genomic_DNA"/>
</dbReference>
<organism evidence="10 11">
    <name type="scientific">Actinomadura barringtoniae</name>
    <dbReference type="NCBI Taxonomy" id="1427535"/>
    <lineage>
        <taxon>Bacteria</taxon>
        <taxon>Bacillati</taxon>
        <taxon>Actinomycetota</taxon>
        <taxon>Actinomycetes</taxon>
        <taxon>Streptosporangiales</taxon>
        <taxon>Thermomonosporaceae</taxon>
        <taxon>Actinomadura</taxon>
    </lineage>
</organism>
<feature type="active site" description="Nucleophile" evidence="7">
    <location>
        <position position="342"/>
    </location>
</feature>
<dbReference type="InterPro" id="IPR041280">
    <property type="entry name" value="Big_10"/>
</dbReference>
<feature type="domain" description="L,D-TPase catalytic" evidence="9">
    <location>
        <begin position="234"/>
        <end position="366"/>
    </location>
</feature>
<evidence type="ECO:0000256" key="2">
    <source>
        <dbReference type="ARBA" id="ARBA00022679"/>
    </source>
</evidence>
<dbReference type="Gene3D" id="2.60.40.3710">
    <property type="match status" value="1"/>
</dbReference>
<gene>
    <name evidence="10" type="ORF">J4573_18000</name>
</gene>
<evidence type="ECO:0000256" key="6">
    <source>
        <dbReference type="ARBA" id="ARBA00023316"/>
    </source>
</evidence>